<proteinExistence type="predicted"/>
<dbReference type="GO" id="GO:0006886">
    <property type="term" value="P:intracellular protein transport"/>
    <property type="evidence" value="ECO:0007669"/>
    <property type="project" value="InterPro"/>
</dbReference>
<dbReference type="PANTHER" id="PTHR10635:SF0">
    <property type="entry name" value="COATOMER SUBUNIT BETA"/>
    <property type="match status" value="1"/>
</dbReference>
<feature type="domain" description="Clathrin/coatomer adaptor adaptin-like N-terminal" evidence="1">
    <location>
        <begin position="3"/>
        <end position="174"/>
    </location>
</feature>
<dbReference type="OrthoDB" id="2978976at2759"/>
<evidence type="ECO:0000259" key="1">
    <source>
        <dbReference type="Pfam" id="PF01602"/>
    </source>
</evidence>
<dbReference type="STRING" id="1095629.A0A0C9WYQ4"/>
<sequence length="279" mass="32166">MPSRNKELKKLLHFYWEVCLKYDENEELKQEMILVNTIRNDLQHPNEYIYGASLRFLQKIAKDAELLEPPIATCRSCLEHRHSYVHKNAVFALYSIHHEFEHLIPDTTELMYTFLIAESDSTCKRNPFVFLAHCSMTKAVECILSIYDTIPALDEGLQMSIIEAIRLDCKNDSGHRVNLASIKSAASCFITLVIKESDNNVKLIVLDRLYTLRSKYEHVLDDLIMTRRKLSSFPCSQTKLFSSADVGVRRKAISIALSMTSSRNMEEVALFLKKQLQKT</sequence>
<dbReference type="PANTHER" id="PTHR10635">
    <property type="entry name" value="COATOMER SUBUNIT BETA"/>
    <property type="match status" value="1"/>
</dbReference>
<dbReference type="Proteomes" id="UP000054477">
    <property type="component" value="Unassembled WGS sequence"/>
</dbReference>
<gene>
    <name evidence="2" type="ORF">K443DRAFT_659915</name>
</gene>
<reference evidence="3" key="2">
    <citation type="submission" date="2015-01" db="EMBL/GenBank/DDBJ databases">
        <title>Evolutionary Origins and Diversification of the Mycorrhizal Mutualists.</title>
        <authorList>
            <consortium name="DOE Joint Genome Institute"/>
            <consortium name="Mycorrhizal Genomics Consortium"/>
            <person name="Kohler A."/>
            <person name="Kuo A."/>
            <person name="Nagy L.G."/>
            <person name="Floudas D."/>
            <person name="Copeland A."/>
            <person name="Barry K.W."/>
            <person name="Cichocki N."/>
            <person name="Veneault-Fourrey C."/>
            <person name="LaButti K."/>
            <person name="Lindquist E.A."/>
            <person name="Lipzen A."/>
            <person name="Lundell T."/>
            <person name="Morin E."/>
            <person name="Murat C."/>
            <person name="Riley R."/>
            <person name="Ohm R."/>
            <person name="Sun H."/>
            <person name="Tunlid A."/>
            <person name="Henrissat B."/>
            <person name="Grigoriev I.V."/>
            <person name="Hibbett D.S."/>
            <person name="Martin F."/>
        </authorList>
    </citation>
    <scope>NUCLEOTIDE SEQUENCE [LARGE SCALE GENOMIC DNA]</scope>
    <source>
        <strain evidence="3">LaAM-08-1</strain>
    </source>
</reference>
<dbReference type="InterPro" id="IPR016460">
    <property type="entry name" value="COPB1"/>
</dbReference>
<dbReference type="GO" id="GO:0030126">
    <property type="term" value="C:COPI vesicle coat"/>
    <property type="evidence" value="ECO:0007669"/>
    <property type="project" value="TreeGrafter"/>
</dbReference>
<reference evidence="2 3" key="1">
    <citation type="submission" date="2014-04" db="EMBL/GenBank/DDBJ databases">
        <authorList>
            <consortium name="DOE Joint Genome Institute"/>
            <person name="Kuo A."/>
            <person name="Kohler A."/>
            <person name="Nagy L.G."/>
            <person name="Floudas D."/>
            <person name="Copeland A."/>
            <person name="Barry K.W."/>
            <person name="Cichocki N."/>
            <person name="Veneault-Fourrey C."/>
            <person name="LaButti K."/>
            <person name="Lindquist E.A."/>
            <person name="Lipzen A."/>
            <person name="Lundell T."/>
            <person name="Morin E."/>
            <person name="Murat C."/>
            <person name="Sun H."/>
            <person name="Tunlid A."/>
            <person name="Henrissat B."/>
            <person name="Grigoriev I.V."/>
            <person name="Hibbett D.S."/>
            <person name="Martin F."/>
            <person name="Nordberg H.P."/>
            <person name="Cantor M.N."/>
            <person name="Hua S.X."/>
        </authorList>
    </citation>
    <scope>NUCLEOTIDE SEQUENCE [LARGE SCALE GENOMIC DNA]</scope>
    <source>
        <strain evidence="2 3">LaAM-08-1</strain>
    </source>
</reference>
<evidence type="ECO:0000313" key="3">
    <source>
        <dbReference type="Proteomes" id="UP000054477"/>
    </source>
</evidence>
<name>A0A0C9WYQ4_9AGAR</name>
<dbReference type="InterPro" id="IPR016024">
    <property type="entry name" value="ARM-type_fold"/>
</dbReference>
<dbReference type="GO" id="GO:0006891">
    <property type="term" value="P:intra-Golgi vesicle-mediated transport"/>
    <property type="evidence" value="ECO:0007669"/>
    <property type="project" value="TreeGrafter"/>
</dbReference>
<dbReference type="HOGENOM" id="CLU_070435_0_0_1"/>
<dbReference type="InterPro" id="IPR002553">
    <property type="entry name" value="Clathrin/coatomer_adapt-like_N"/>
</dbReference>
<dbReference type="InterPro" id="IPR011989">
    <property type="entry name" value="ARM-like"/>
</dbReference>
<organism evidence="2 3">
    <name type="scientific">Laccaria amethystina LaAM-08-1</name>
    <dbReference type="NCBI Taxonomy" id="1095629"/>
    <lineage>
        <taxon>Eukaryota</taxon>
        <taxon>Fungi</taxon>
        <taxon>Dikarya</taxon>
        <taxon>Basidiomycota</taxon>
        <taxon>Agaricomycotina</taxon>
        <taxon>Agaricomycetes</taxon>
        <taxon>Agaricomycetidae</taxon>
        <taxon>Agaricales</taxon>
        <taxon>Agaricineae</taxon>
        <taxon>Hydnangiaceae</taxon>
        <taxon>Laccaria</taxon>
    </lineage>
</organism>
<keyword evidence="3" id="KW-1185">Reference proteome</keyword>
<dbReference type="GO" id="GO:0006888">
    <property type="term" value="P:endoplasmic reticulum to Golgi vesicle-mediated transport"/>
    <property type="evidence" value="ECO:0007669"/>
    <property type="project" value="TreeGrafter"/>
</dbReference>
<accession>A0A0C9WYQ4</accession>
<dbReference type="AlphaFoldDB" id="A0A0C9WYQ4"/>
<evidence type="ECO:0000313" key="2">
    <source>
        <dbReference type="EMBL" id="KIJ90476.1"/>
    </source>
</evidence>
<protein>
    <recommendedName>
        <fullName evidence="1">Clathrin/coatomer adaptor adaptin-like N-terminal domain-containing protein</fullName>
    </recommendedName>
</protein>
<dbReference type="Pfam" id="PF01602">
    <property type="entry name" value="Adaptin_N"/>
    <property type="match status" value="1"/>
</dbReference>
<dbReference type="Gene3D" id="1.25.10.10">
    <property type="entry name" value="Leucine-rich Repeat Variant"/>
    <property type="match status" value="2"/>
</dbReference>
<dbReference type="EMBL" id="KN839179">
    <property type="protein sequence ID" value="KIJ90476.1"/>
    <property type="molecule type" value="Genomic_DNA"/>
</dbReference>
<dbReference type="SUPFAM" id="SSF48371">
    <property type="entry name" value="ARM repeat"/>
    <property type="match status" value="1"/>
</dbReference>